<keyword evidence="3" id="KW-1185">Reference proteome</keyword>
<gene>
    <name evidence="2" type="ORF">MNOR_LOCUS9607</name>
</gene>
<feature type="region of interest" description="Disordered" evidence="1">
    <location>
        <begin position="201"/>
        <end position="356"/>
    </location>
</feature>
<feature type="region of interest" description="Disordered" evidence="1">
    <location>
        <begin position="386"/>
        <end position="410"/>
    </location>
</feature>
<feature type="non-terminal residue" evidence="2">
    <location>
        <position position="423"/>
    </location>
</feature>
<feature type="compositionally biased region" description="Low complexity" evidence="1">
    <location>
        <begin position="321"/>
        <end position="332"/>
    </location>
</feature>
<feature type="compositionally biased region" description="Low complexity" evidence="1">
    <location>
        <begin position="114"/>
        <end position="128"/>
    </location>
</feature>
<evidence type="ECO:0000256" key="1">
    <source>
        <dbReference type="SAM" id="MobiDB-lite"/>
    </source>
</evidence>
<feature type="region of interest" description="Disordered" evidence="1">
    <location>
        <begin position="33"/>
        <end position="128"/>
    </location>
</feature>
<sequence length="423" mass="42156">MGDFKYSNVSSVSSISTETYVINTANTGVFYSSATDGPGCSSSSSNSTVGKMQDDCLVEQQTGGAVKPGLNTVDDDQTQQQQHTQDLSDQDAKCAGVNGEAAVVGSQAGPGTNPGPASVLGPPGSVGPPSAQAAAAAAAAAAAVAAAGGPGSVGGPGTGQGLVEPTALPASLASSVASLWSPPSVDDALLHTMPNINGSLGFPGLSPGNHGHGGPGGPGGPSPLFSTSLAPQLGLGHTTHQNPQQRRNLQQTAPQSVQGFPGQSHSRPQSLGHGGHTGPQAAPFLPNKYSSWSSGLGSQGNAWSPGPSPQGNSGGPGGGPSNNPAGGPSIPGMSSWSAAPRGRGSISGMTGMNMAHNMSGMSMQQRNSSKVAPNASSLVMQNKFRRSTSYPGKGPFPHHPPTFEITGVDDTGFPRDLLQFQMK</sequence>
<feature type="compositionally biased region" description="Gly residues" evidence="1">
    <location>
        <begin position="210"/>
        <end position="219"/>
    </location>
</feature>
<evidence type="ECO:0000313" key="2">
    <source>
        <dbReference type="EMBL" id="CAL4074794.1"/>
    </source>
</evidence>
<feature type="compositionally biased region" description="Polar residues" evidence="1">
    <location>
        <begin position="238"/>
        <end position="269"/>
    </location>
</feature>
<protein>
    <submittedName>
        <fullName evidence="2">Uncharacterized protein</fullName>
    </submittedName>
</protein>
<accession>A0AAV2Q8V7</accession>
<feature type="compositionally biased region" description="Low complexity" evidence="1">
    <location>
        <begin position="78"/>
        <end position="87"/>
    </location>
</feature>
<dbReference type="Proteomes" id="UP001497623">
    <property type="component" value="Unassembled WGS sequence"/>
</dbReference>
<dbReference type="EMBL" id="CAXKWB010004676">
    <property type="protein sequence ID" value="CAL4074794.1"/>
    <property type="molecule type" value="Genomic_DNA"/>
</dbReference>
<proteinExistence type="predicted"/>
<evidence type="ECO:0000313" key="3">
    <source>
        <dbReference type="Proteomes" id="UP001497623"/>
    </source>
</evidence>
<organism evidence="2 3">
    <name type="scientific">Meganyctiphanes norvegica</name>
    <name type="common">Northern krill</name>
    <name type="synonym">Thysanopoda norvegica</name>
    <dbReference type="NCBI Taxonomy" id="48144"/>
    <lineage>
        <taxon>Eukaryota</taxon>
        <taxon>Metazoa</taxon>
        <taxon>Ecdysozoa</taxon>
        <taxon>Arthropoda</taxon>
        <taxon>Crustacea</taxon>
        <taxon>Multicrustacea</taxon>
        <taxon>Malacostraca</taxon>
        <taxon>Eumalacostraca</taxon>
        <taxon>Eucarida</taxon>
        <taxon>Euphausiacea</taxon>
        <taxon>Euphausiidae</taxon>
        <taxon>Meganyctiphanes</taxon>
    </lineage>
</organism>
<comment type="caution">
    <text evidence="2">The sequence shown here is derived from an EMBL/GenBank/DDBJ whole genome shotgun (WGS) entry which is preliminary data.</text>
</comment>
<dbReference type="AlphaFoldDB" id="A0AAV2Q8V7"/>
<reference evidence="2 3" key="1">
    <citation type="submission" date="2024-05" db="EMBL/GenBank/DDBJ databases">
        <authorList>
            <person name="Wallberg A."/>
        </authorList>
    </citation>
    <scope>NUCLEOTIDE SEQUENCE [LARGE SCALE GENOMIC DNA]</scope>
</reference>
<feature type="compositionally biased region" description="Polar residues" evidence="1">
    <location>
        <begin position="288"/>
        <end position="302"/>
    </location>
</feature>
<name>A0AAV2Q8V7_MEGNR</name>